<dbReference type="AlphaFoldDB" id="A0AAV9NP33"/>
<feature type="region of interest" description="Disordered" evidence="1">
    <location>
        <begin position="53"/>
        <end position="75"/>
    </location>
</feature>
<feature type="region of interest" description="Disordered" evidence="1">
    <location>
        <begin position="291"/>
        <end position="330"/>
    </location>
</feature>
<dbReference type="Proteomes" id="UP001358417">
    <property type="component" value="Unassembled WGS sequence"/>
</dbReference>
<proteinExistence type="predicted"/>
<organism evidence="2 3">
    <name type="scientific">Exophiala bonariae</name>
    <dbReference type="NCBI Taxonomy" id="1690606"/>
    <lineage>
        <taxon>Eukaryota</taxon>
        <taxon>Fungi</taxon>
        <taxon>Dikarya</taxon>
        <taxon>Ascomycota</taxon>
        <taxon>Pezizomycotina</taxon>
        <taxon>Eurotiomycetes</taxon>
        <taxon>Chaetothyriomycetidae</taxon>
        <taxon>Chaetothyriales</taxon>
        <taxon>Herpotrichiellaceae</taxon>
        <taxon>Exophiala</taxon>
    </lineage>
</organism>
<feature type="compositionally biased region" description="Polar residues" evidence="1">
    <location>
        <begin position="53"/>
        <end position="65"/>
    </location>
</feature>
<evidence type="ECO:0000256" key="1">
    <source>
        <dbReference type="SAM" id="MobiDB-lite"/>
    </source>
</evidence>
<keyword evidence="3" id="KW-1185">Reference proteome</keyword>
<protein>
    <submittedName>
        <fullName evidence="2">Uncharacterized protein</fullName>
    </submittedName>
</protein>
<gene>
    <name evidence="2" type="ORF">LTR84_005038</name>
</gene>
<name>A0AAV9NP33_9EURO</name>
<dbReference type="EMBL" id="JAVRRD010000002">
    <property type="protein sequence ID" value="KAK5062962.1"/>
    <property type="molecule type" value="Genomic_DNA"/>
</dbReference>
<evidence type="ECO:0000313" key="2">
    <source>
        <dbReference type="EMBL" id="KAK5062962.1"/>
    </source>
</evidence>
<sequence length="330" mass="36965">MDEQEQHVDLSIQQWLELESICENEEVPLPPFYGVWFFNQYEEFSSFLQNEYRPGNNTQAAQAPFSQPVPASAEPTSFQNLPLTTPVDTDILEHHPDQTIDADPTVLPPAESKPGAFVPGSLHESIAVKTIMHATGPLLCSSTERSSANTAPGAANQTTKEQYSRPVYGTRTTGMLTNGKVARYRQLINFPRADESLPSNTSCKDILTKYPNHLEGNYLEAFIQYFWTAEMIVRETSQTIKDLWISQGIHKKETPPANFIRNRMDSYVEKVLGEAGLRKLCGEAKQCPSGLPADKEYGRSNPLRLNLNPKSAPSNRKEPWKARTHKVSDA</sequence>
<reference evidence="2 3" key="1">
    <citation type="submission" date="2023-08" db="EMBL/GenBank/DDBJ databases">
        <title>Black Yeasts Isolated from many extreme environments.</title>
        <authorList>
            <person name="Coleine C."/>
            <person name="Stajich J.E."/>
            <person name="Selbmann L."/>
        </authorList>
    </citation>
    <scope>NUCLEOTIDE SEQUENCE [LARGE SCALE GENOMIC DNA]</scope>
    <source>
        <strain evidence="2 3">CCFEE 5792</strain>
    </source>
</reference>
<dbReference type="GeneID" id="89973216"/>
<dbReference type="RefSeq" id="XP_064711234.1">
    <property type="nucleotide sequence ID" value="XM_064848610.1"/>
</dbReference>
<evidence type="ECO:0000313" key="3">
    <source>
        <dbReference type="Proteomes" id="UP001358417"/>
    </source>
</evidence>
<feature type="compositionally biased region" description="Basic and acidic residues" evidence="1">
    <location>
        <begin position="315"/>
        <end position="330"/>
    </location>
</feature>
<comment type="caution">
    <text evidence="2">The sequence shown here is derived from an EMBL/GenBank/DDBJ whole genome shotgun (WGS) entry which is preliminary data.</text>
</comment>
<accession>A0AAV9NP33</accession>